<proteinExistence type="predicted"/>
<evidence type="ECO:0000256" key="1">
    <source>
        <dbReference type="SAM" id="MobiDB-lite"/>
    </source>
</evidence>
<accession>A0A7S1NDQ9</accession>
<dbReference type="AlphaFoldDB" id="A0A7S1NDQ9"/>
<protein>
    <submittedName>
        <fullName evidence="2">Uncharacterized protein</fullName>
    </submittedName>
</protein>
<reference evidence="2" key="1">
    <citation type="submission" date="2021-01" db="EMBL/GenBank/DDBJ databases">
        <authorList>
            <person name="Corre E."/>
            <person name="Pelletier E."/>
            <person name="Niang G."/>
            <person name="Scheremetjew M."/>
            <person name="Finn R."/>
            <person name="Kale V."/>
            <person name="Holt S."/>
            <person name="Cochrane G."/>
            <person name="Meng A."/>
            <person name="Brown T."/>
            <person name="Cohen L."/>
        </authorList>
    </citation>
    <scope>NUCLEOTIDE SEQUENCE</scope>
    <source>
        <strain evidence="2">NIES-381</strain>
    </source>
</reference>
<name>A0A7S1NDQ9_9EUGL</name>
<gene>
    <name evidence="2" type="ORF">EGYM00392_LOCUS25568</name>
</gene>
<organism evidence="2">
    <name type="scientific">Eutreptiella gymnastica</name>
    <dbReference type="NCBI Taxonomy" id="73025"/>
    <lineage>
        <taxon>Eukaryota</taxon>
        <taxon>Discoba</taxon>
        <taxon>Euglenozoa</taxon>
        <taxon>Euglenida</taxon>
        <taxon>Spirocuta</taxon>
        <taxon>Euglenophyceae</taxon>
        <taxon>Eutreptiales</taxon>
        <taxon>Eutreptiaceae</taxon>
        <taxon>Eutreptiella</taxon>
    </lineage>
</organism>
<sequence length="110" mass="11947">MGSDEARRGSAAAPDPKATVAERTYTYSTGPAKGVRTLQGRPQGQGGPAERWPSGARARPPDRSMRTRWEGGWLREWPALRRTILLMSGMGRGFIAQEAGLAAPFRLRGP</sequence>
<evidence type="ECO:0000313" key="2">
    <source>
        <dbReference type="EMBL" id="CAD9014464.1"/>
    </source>
</evidence>
<feature type="region of interest" description="Disordered" evidence="1">
    <location>
        <begin position="1"/>
        <end position="65"/>
    </location>
</feature>
<dbReference type="EMBL" id="HBGA01068444">
    <property type="protein sequence ID" value="CAD9014464.1"/>
    <property type="molecule type" value="Transcribed_RNA"/>
</dbReference>